<gene>
    <name evidence="2" type="primary">gb08401</name>
    <name evidence="2" type="ORF">PR202_gb08401</name>
</gene>
<feature type="compositionally biased region" description="Gly residues" evidence="1">
    <location>
        <begin position="66"/>
        <end position="83"/>
    </location>
</feature>
<sequence length="83" mass="8454">MCRSVVAEQRGDVNEAGRITVTGRRGVRVGNCGHQQMDVVDGGGAQERGRCGVVEEVHSQRDGNVCGSGRGGGARGQEGGGAC</sequence>
<dbReference type="AlphaFoldDB" id="A0AAV5EE87"/>
<dbReference type="Proteomes" id="UP001054889">
    <property type="component" value="Unassembled WGS sequence"/>
</dbReference>
<reference evidence="2" key="1">
    <citation type="journal article" date="2018" name="DNA Res.">
        <title>Multiple hybrid de novo genome assembly of finger millet, an orphan allotetraploid crop.</title>
        <authorList>
            <person name="Hatakeyama M."/>
            <person name="Aluri S."/>
            <person name="Balachadran M.T."/>
            <person name="Sivarajan S.R."/>
            <person name="Patrignani A."/>
            <person name="Gruter S."/>
            <person name="Poveda L."/>
            <person name="Shimizu-Inatsugi R."/>
            <person name="Baeten J."/>
            <person name="Francoijs K.J."/>
            <person name="Nataraja K.N."/>
            <person name="Reddy Y.A.N."/>
            <person name="Phadnis S."/>
            <person name="Ravikumar R.L."/>
            <person name="Schlapbach R."/>
            <person name="Sreeman S.M."/>
            <person name="Shimizu K.K."/>
        </authorList>
    </citation>
    <scope>NUCLEOTIDE SEQUENCE</scope>
</reference>
<evidence type="ECO:0000313" key="2">
    <source>
        <dbReference type="EMBL" id="GJN20960.1"/>
    </source>
</evidence>
<organism evidence="2 3">
    <name type="scientific">Eleusine coracana subsp. coracana</name>
    <dbReference type="NCBI Taxonomy" id="191504"/>
    <lineage>
        <taxon>Eukaryota</taxon>
        <taxon>Viridiplantae</taxon>
        <taxon>Streptophyta</taxon>
        <taxon>Embryophyta</taxon>
        <taxon>Tracheophyta</taxon>
        <taxon>Spermatophyta</taxon>
        <taxon>Magnoliopsida</taxon>
        <taxon>Liliopsida</taxon>
        <taxon>Poales</taxon>
        <taxon>Poaceae</taxon>
        <taxon>PACMAD clade</taxon>
        <taxon>Chloridoideae</taxon>
        <taxon>Cynodonteae</taxon>
        <taxon>Eleusininae</taxon>
        <taxon>Eleusine</taxon>
    </lineage>
</organism>
<protein>
    <submittedName>
        <fullName evidence="2">Uncharacterized protein</fullName>
    </submittedName>
</protein>
<keyword evidence="3" id="KW-1185">Reference proteome</keyword>
<dbReference type="EMBL" id="BQKI01000075">
    <property type="protein sequence ID" value="GJN20960.1"/>
    <property type="molecule type" value="Genomic_DNA"/>
</dbReference>
<name>A0AAV5EE87_ELECO</name>
<evidence type="ECO:0000313" key="3">
    <source>
        <dbReference type="Proteomes" id="UP001054889"/>
    </source>
</evidence>
<reference evidence="2" key="2">
    <citation type="submission" date="2021-12" db="EMBL/GenBank/DDBJ databases">
        <title>Resequencing data analysis of finger millet.</title>
        <authorList>
            <person name="Hatakeyama M."/>
            <person name="Aluri S."/>
            <person name="Balachadran M.T."/>
            <person name="Sivarajan S.R."/>
            <person name="Poveda L."/>
            <person name="Shimizu-Inatsugi R."/>
            <person name="Schlapbach R."/>
            <person name="Sreeman S.M."/>
            <person name="Shimizu K.K."/>
        </authorList>
    </citation>
    <scope>NUCLEOTIDE SEQUENCE</scope>
</reference>
<accession>A0AAV5EE87</accession>
<evidence type="ECO:0000256" key="1">
    <source>
        <dbReference type="SAM" id="MobiDB-lite"/>
    </source>
</evidence>
<feature type="region of interest" description="Disordered" evidence="1">
    <location>
        <begin position="63"/>
        <end position="83"/>
    </location>
</feature>
<proteinExistence type="predicted"/>
<comment type="caution">
    <text evidence="2">The sequence shown here is derived from an EMBL/GenBank/DDBJ whole genome shotgun (WGS) entry which is preliminary data.</text>
</comment>